<keyword evidence="2" id="KW-1185">Reference proteome</keyword>
<gene>
    <name evidence="1" type="ORF">Pfra01_002749900</name>
</gene>
<dbReference type="Proteomes" id="UP001165121">
    <property type="component" value="Unassembled WGS sequence"/>
</dbReference>
<reference evidence="1" key="1">
    <citation type="submission" date="2023-04" db="EMBL/GenBank/DDBJ databases">
        <title>Phytophthora fragariaefolia NBRC 109709.</title>
        <authorList>
            <person name="Ichikawa N."/>
            <person name="Sato H."/>
            <person name="Tonouchi N."/>
        </authorList>
    </citation>
    <scope>NUCLEOTIDE SEQUENCE</scope>
    <source>
        <strain evidence="1">NBRC 109709</strain>
    </source>
</reference>
<dbReference type="EMBL" id="BSXT01006763">
    <property type="protein sequence ID" value="GMF63004.1"/>
    <property type="molecule type" value="Genomic_DNA"/>
</dbReference>
<evidence type="ECO:0000313" key="2">
    <source>
        <dbReference type="Proteomes" id="UP001165121"/>
    </source>
</evidence>
<organism evidence="1 2">
    <name type="scientific">Phytophthora fragariaefolia</name>
    <dbReference type="NCBI Taxonomy" id="1490495"/>
    <lineage>
        <taxon>Eukaryota</taxon>
        <taxon>Sar</taxon>
        <taxon>Stramenopiles</taxon>
        <taxon>Oomycota</taxon>
        <taxon>Peronosporomycetes</taxon>
        <taxon>Peronosporales</taxon>
        <taxon>Peronosporaceae</taxon>
        <taxon>Phytophthora</taxon>
    </lineage>
</organism>
<comment type="caution">
    <text evidence="1">The sequence shown here is derived from an EMBL/GenBank/DDBJ whole genome shotgun (WGS) entry which is preliminary data.</text>
</comment>
<dbReference type="CDD" id="cd09272">
    <property type="entry name" value="RNase_HI_RT_Ty1"/>
    <property type="match status" value="1"/>
</dbReference>
<dbReference type="AlphaFoldDB" id="A0A9W6YBU3"/>
<name>A0A9W6YBU3_9STRA</name>
<evidence type="ECO:0000313" key="1">
    <source>
        <dbReference type="EMBL" id="GMF63004.1"/>
    </source>
</evidence>
<dbReference type="PANTHER" id="PTHR11439">
    <property type="entry name" value="GAG-POL-RELATED RETROTRANSPOSON"/>
    <property type="match status" value="1"/>
</dbReference>
<protein>
    <submittedName>
        <fullName evidence="1">Unnamed protein product</fullName>
    </submittedName>
</protein>
<accession>A0A9W6YBU3</accession>
<dbReference type="PANTHER" id="PTHR11439:SF440">
    <property type="entry name" value="INTEGRASE CATALYTIC DOMAIN-CONTAINING PROTEIN"/>
    <property type="match status" value="1"/>
</dbReference>
<sequence>MLDAEKPYRELVDSLRYVANATRPGICVAVGILSQHLEDPREMHWKAAVRVRRYLKGTLSTGVKYCRGTQLRLLAFSDANWGSELSTRRSTSGVLLQLCGGPVVFKAKKQATVALSSAEAEYMALAVTVKELLWVRQVLKEIAIRLGCATDVFIDNKAAISIASNSGYTPRAKHIDLRVHFVRDHVENGTIKVEHVCSARQLADYLTKPLPTPQFMLLEAASGVVRYNYHAVQVEGGC</sequence>
<proteinExistence type="predicted"/>
<dbReference type="OrthoDB" id="125229at2759"/>